<dbReference type="InterPro" id="IPR019658">
    <property type="entry name" value="DUF2515"/>
</dbReference>
<sequence>MASRAVRQLASSDDTAINNSVQSMQHGLSDGSGIALAPVIRALVPSLQLVLTSDDKTDSVEFRSDAPDRLVLEDYQKRMGWIQTAATKYDGLMQGPRKQVMLDYLGTIKSWGDRPDT</sequence>
<protein>
    <submittedName>
        <fullName evidence="1">Uncharacterized protein</fullName>
    </submittedName>
</protein>
<evidence type="ECO:0000313" key="1">
    <source>
        <dbReference type="EMBL" id="VWC36060.1"/>
    </source>
</evidence>
<dbReference type="Proteomes" id="UP000494261">
    <property type="component" value="Unassembled WGS sequence"/>
</dbReference>
<name>A0A6P2RH90_9BURK</name>
<dbReference type="AlphaFoldDB" id="A0A6P2RH90"/>
<dbReference type="EMBL" id="CABVQC010000064">
    <property type="protein sequence ID" value="VWC36060.1"/>
    <property type="molecule type" value="Genomic_DNA"/>
</dbReference>
<accession>A0A6P2RH90</accession>
<dbReference type="RefSeq" id="WP_175025601.1">
    <property type="nucleotide sequence ID" value="NZ_CABVQC010000064.1"/>
</dbReference>
<reference evidence="1 2" key="1">
    <citation type="submission" date="2019-09" db="EMBL/GenBank/DDBJ databases">
        <authorList>
            <person name="Depoorter E."/>
        </authorList>
    </citation>
    <scope>NUCLEOTIDE SEQUENCE [LARGE SCALE GENOMIC DNA]</scope>
    <source>
        <strain evidence="1">LMG 13014</strain>
    </source>
</reference>
<proteinExistence type="predicted"/>
<gene>
    <name evidence="1" type="ORF">BLA13014_06558</name>
</gene>
<organism evidence="1 2">
    <name type="scientific">Burkholderia aenigmatica</name>
    <dbReference type="NCBI Taxonomy" id="2015348"/>
    <lineage>
        <taxon>Bacteria</taxon>
        <taxon>Pseudomonadati</taxon>
        <taxon>Pseudomonadota</taxon>
        <taxon>Betaproteobacteria</taxon>
        <taxon>Burkholderiales</taxon>
        <taxon>Burkholderiaceae</taxon>
        <taxon>Burkholderia</taxon>
        <taxon>Burkholderia cepacia complex</taxon>
    </lineage>
</organism>
<evidence type="ECO:0000313" key="2">
    <source>
        <dbReference type="Proteomes" id="UP000494261"/>
    </source>
</evidence>
<dbReference type="Pfam" id="PF10720">
    <property type="entry name" value="DUF2515"/>
    <property type="match status" value="1"/>
</dbReference>